<proteinExistence type="predicted"/>
<gene>
    <name evidence="1" type="ORF">F4821DRAFT_254893</name>
</gene>
<dbReference type="Proteomes" id="UP001497680">
    <property type="component" value="Unassembled WGS sequence"/>
</dbReference>
<keyword evidence="1" id="KW-0503">Monooxygenase</keyword>
<dbReference type="EMBL" id="MU394286">
    <property type="protein sequence ID" value="KAI6091574.1"/>
    <property type="molecule type" value="Genomic_DNA"/>
</dbReference>
<name>A0ACC0DFX9_9PEZI</name>
<reference evidence="1 2" key="1">
    <citation type="journal article" date="2022" name="New Phytol.">
        <title>Ecological generalism drives hyperdiversity of secondary metabolite gene clusters in xylarialean endophytes.</title>
        <authorList>
            <person name="Franco M.E.E."/>
            <person name="Wisecaver J.H."/>
            <person name="Arnold A.E."/>
            <person name="Ju Y.M."/>
            <person name="Slot J.C."/>
            <person name="Ahrendt S."/>
            <person name="Moore L.P."/>
            <person name="Eastman K.E."/>
            <person name="Scott K."/>
            <person name="Konkel Z."/>
            <person name="Mondo S.J."/>
            <person name="Kuo A."/>
            <person name="Hayes R.D."/>
            <person name="Haridas S."/>
            <person name="Andreopoulos B."/>
            <person name="Riley R."/>
            <person name="LaButti K."/>
            <person name="Pangilinan J."/>
            <person name="Lipzen A."/>
            <person name="Amirebrahimi M."/>
            <person name="Yan J."/>
            <person name="Adam C."/>
            <person name="Keymanesh K."/>
            <person name="Ng V."/>
            <person name="Louie K."/>
            <person name="Northen T."/>
            <person name="Drula E."/>
            <person name="Henrissat B."/>
            <person name="Hsieh H.M."/>
            <person name="Youens-Clark K."/>
            <person name="Lutzoni F."/>
            <person name="Miadlikowska J."/>
            <person name="Eastwood D.C."/>
            <person name="Hamelin R.C."/>
            <person name="Grigoriev I.V."/>
            <person name="U'Ren J.M."/>
        </authorList>
    </citation>
    <scope>NUCLEOTIDE SEQUENCE [LARGE SCALE GENOMIC DNA]</scope>
    <source>
        <strain evidence="1 2">ER1909</strain>
    </source>
</reference>
<keyword evidence="2" id="KW-1185">Reference proteome</keyword>
<organism evidence="1 2">
    <name type="scientific">Hypoxylon rubiginosum</name>
    <dbReference type="NCBI Taxonomy" id="110542"/>
    <lineage>
        <taxon>Eukaryota</taxon>
        <taxon>Fungi</taxon>
        <taxon>Dikarya</taxon>
        <taxon>Ascomycota</taxon>
        <taxon>Pezizomycotina</taxon>
        <taxon>Sordariomycetes</taxon>
        <taxon>Xylariomycetidae</taxon>
        <taxon>Xylariales</taxon>
        <taxon>Hypoxylaceae</taxon>
        <taxon>Hypoxylon</taxon>
    </lineage>
</organism>
<evidence type="ECO:0000313" key="1">
    <source>
        <dbReference type="EMBL" id="KAI6091574.1"/>
    </source>
</evidence>
<protein>
    <submittedName>
        <fullName evidence="1">Cytochrome p450 monooxygenase</fullName>
    </submittedName>
</protein>
<evidence type="ECO:0000313" key="2">
    <source>
        <dbReference type="Proteomes" id="UP001497680"/>
    </source>
</evidence>
<comment type="caution">
    <text evidence="1">The sequence shown here is derived from an EMBL/GenBank/DDBJ whole genome shotgun (WGS) entry which is preliminary data.</text>
</comment>
<sequence>MDDITPLVSLSLCALLGLWLLNHRRIPGSLQAPLFTNDAKDFRSMLLDGYHNNSNGIFQIPTSNLPMYILPIKFLRELNKLPEKTMSFRREMYDRFLGRYTAFASNEDALVRSIKNDLTKSIDSLLPTMTDESEYAISQSLDLPHGSWTTVNLHSASTRLIAFVSGRTFVGLPLSRTAEWIDAAIDVTLNAMAGSGKLWQYPSWSWPIMQFFVPETRAVKHYFQKTAKILNPILRHRIEQMHDPGFKPPADMTQWLMSHAKGNPHDLDYHTRQHIVLNIAAIHTTSGQLCNTLYELARKPEYAQPLRDEIEQHTGPEEQFTKQSLFQMKKMDSFLREVQRLNVPGLVSVNRKVLEPVTLSDGTVIPVNTSIAVATDAVARDNRIWGNAEEFDGFRFEKMRKSEADENKYQFTSINEESLSFGHGRSACPGRFFAAAELKILLSKIIMKYDLKLLDGDPQQLHGFFEVIGGPDHSREILFKPRK</sequence>
<keyword evidence="1" id="KW-0560">Oxidoreductase</keyword>
<accession>A0ACC0DFX9</accession>